<comment type="caution">
    <text evidence="2">The sequence shown here is derived from an EMBL/GenBank/DDBJ whole genome shotgun (WGS) entry which is preliminary data.</text>
</comment>
<dbReference type="Gene3D" id="3.40.50.410">
    <property type="entry name" value="von Willebrand factor, type A domain"/>
    <property type="match status" value="1"/>
</dbReference>
<evidence type="ECO:0008006" key="4">
    <source>
        <dbReference type="Google" id="ProtNLM"/>
    </source>
</evidence>
<proteinExistence type="predicted"/>
<dbReference type="AlphaFoldDB" id="A0A2W2E1U2"/>
<protein>
    <recommendedName>
        <fullName evidence="4">VWA domain-containing protein</fullName>
    </recommendedName>
</protein>
<dbReference type="EMBL" id="POTY01000370">
    <property type="protein sequence ID" value="PZG06088.1"/>
    <property type="molecule type" value="Genomic_DNA"/>
</dbReference>
<feature type="compositionally biased region" description="Polar residues" evidence="1">
    <location>
        <begin position="199"/>
        <end position="211"/>
    </location>
</feature>
<dbReference type="Proteomes" id="UP000248924">
    <property type="component" value="Unassembled WGS sequence"/>
</dbReference>
<dbReference type="SUPFAM" id="SSF53300">
    <property type="entry name" value="vWA-like"/>
    <property type="match status" value="1"/>
</dbReference>
<gene>
    <name evidence="2" type="ORF">C1I95_32325</name>
</gene>
<evidence type="ECO:0000313" key="3">
    <source>
        <dbReference type="Proteomes" id="UP000248924"/>
    </source>
</evidence>
<dbReference type="InterPro" id="IPR036465">
    <property type="entry name" value="vWFA_dom_sf"/>
</dbReference>
<feature type="region of interest" description="Disordered" evidence="1">
    <location>
        <begin position="187"/>
        <end position="211"/>
    </location>
</feature>
<keyword evidence="3" id="KW-1185">Reference proteome</keyword>
<sequence length="211" mass="21969">MYRLAEDVRGGVNSYVEGLAADLERDYRLTVTTFNTGVTVLCNAVALADVPRLTDVNYRPSGYTALLDAVGKTITEFEKATTLGEHDRVLLVVSTDGHENASVEFDRGGIAAMIREREAGGKWSFVFLGAGVDTWRQAEGMGFGRASTVAMASSGPATQASYSGLTTATRSYSRGGTGADTAATLADATGGRTVADPSGGSSPVSRDTGSH</sequence>
<reference evidence="2 3" key="1">
    <citation type="submission" date="2018-01" db="EMBL/GenBank/DDBJ databases">
        <title>Draft genome sequence of Jishengella sp. NA12.</title>
        <authorList>
            <person name="Sahin N."/>
            <person name="Ay H."/>
            <person name="Saygin H."/>
        </authorList>
    </citation>
    <scope>NUCLEOTIDE SEQUENCE [LARGE SCALE GENOMIC DNA]</scope>
    <source>
        <strain evidence="2 3">NA12</strain>
    </source>
</reference>
<organism evidence="2 3">
    <name type="scientific">Micromonospora craterilacus</name>
    <dbReference type="NCBI Taxonomy" id="1655439"/>
    <lineage>
        <taxon>Bacteria</taxon>
        <taxon>Bacillati</taxon>
        <taxon>Actinomycetota</taxon>
        <taxon>Actinomycetes</taxon>
        <taxon>Micromonosporales</taxon>
        <taxon>Micromonosporaceae</taxon>
        <taxon>Micromonospora</taxon>
    </lineage>
</organism>
<name>A0A2W2E1U2_9ACTN</name>
<evidence type="ECO:0000256" key="1">
    <source>
        <dbReference type="SAM" id="MobiDB-lite"/>
    </source>
</evidence>
<accession>A0A2W2E1U2</accession>
<evidence type="ECO:0000313" key="2">
    <source>
        <dbReference type="EMBL" id="PZG06088.1"/>
    </source>
</evidence>